<dbReference type="Proteomes" id="UP001329505">
    <property type="component" value="Unassembled WGS sequence"/>
</dbReference>
<sequence>MNSLVVMVVTISIGIAVGTAADYWMINIYMKYTLMALAITLTLRVLAGEKGKVKRA</sequence>
<reference evidence="2 3" key="1">
    <citation type="submission" date="2016-10" db="EMBL/GenBank/DDBJ databases">
        <authorList>
            <person name="de Groot N.N."/>
        </authorList>
    </citation>
    <scope>NUCLEOTIDE SEQUENCE [LARGE SCALE GENOMIC DNA]</scope>
    <source>
        <strain evidence="2 3">LMG 27941</strain>
    </source>
</reference>
<evidence type="ECO:0000313" key="2">
    <source>
        <dbReference type="EMBL" id="SEQ34953.1"/>
    </source>
</evidence>
<proteinExistence type="predicted"/>
<dbReference type="AlphaFoldDB" id="A0A1H9FBZ9"/>
<dbReference type="GeneID" id="93676881"/>
<keyword evidence="4" id="KW-1185">Reference proteome</keyword>
<gene>
    <name evidence="2" type="ORF">SAMN05216230_102489</name>
    <name evidence="1" type="ORF">V0R55_04215</name>
</gene>
<dbReference type="EMBL" id="FOEQ01000002">
    <property type="protein sequence ID" value="SEQ34953.1"/>
    <property type="molecule type" value="Genomic_DNA"/>
</dbReference>
<dbReference type="RefSeq" id="WP_158659542.1">
    <property type="nucleotide sequence ID" value="NZ_CP128543.1"/>
</dbReference>
<evidence type="ECO:0000313" key="3">
    <source>
        <dbReference type="Proteomes" id="UP000199221"/>
    </source>
</evidence>
<evidence type="ECO:0000313" key="4">
    <source>
        <dbReference type="Proteomes" id="UP001329505"/>
    </source>
</evidence>
<evidence type="ECO:0000313" key="1">
    <source>
        <dbReference type="EMBL" id="MEE1879354.1"/>
    </source>
</evidence>
<dbReference type="Proteomes" id="UP000199221">
    <property type="component" value="Unassembled WGS sequence"/>
</dbReference>
<organism evidence="2 3">
    <name type="scientific">Pseudomonas soli</name>
    <dbReference type="NCBI Taxonomy" id="1306993"/>
    <lineage>
        <taxon>Bacteria</taxon>
        <taxon>Pseudomonadati</taxon>
        <taxon>Pseudomonadota</taxon>
        <taxon>Gammaproteobacteria</taxon>
        <taxon>Pseudomonadales</taxon>
        <taxon>Pseudomonadaceae</taxon>
        <taxon>Pseudomonas</taxon>
    </lineage>
</organism>
<name>A0A1H9FBZ9_9PSED</name>
<protein>
    <submittedName>
        <fullName evidence="2">Uncharacterized protein</fullName>
    </submittedName>
</protein>
<reference evidence="1 4" key="2">
    <citation type="submission" date="2024-01" db="EMBL/GenBank/DDBJ databases">
        <title>Unpublished Manusciprt.</title>
        <authorList>
            <person name="Duman M."/>
            <person name="Valdes E.G."/>
            <person name="Ajmi N."/>
            <person name="Altun S."/>
            <person name="Saticioglu I.B."/>
        </authorList>
    </citation>
    <scope>NUCLEOTIDE SEQUENCE [LARGE SCALE GENOMIC DNA]</scope>
    <source>
        <strain evidence="1 4">139P</strain>
    </source>
</reference>
<dbReference type="EMBL" id="JAZDQQ010000003">
    <property type="protein sequence ID" value="MEE1879354.1"/>
    <property type="molecule type" value="Genomic_DNA"/>
</dbReference>
<accession>A0A1H9FBZ9</accession>